<keyword evidence="10" id="KW-1185">Reference proteome</keyword>
<evidence type="ECO:0000256" key="6">
    <source>
        <dbReference type="SAM" id="Phobius"/>
    </source>
</evidence>
<comment type="caution">
    <text evidence="9">The sequence shown here is derived from an EMBL/GenBank/DDBJ whole genome shotgun (WGS) entry which is preliminary data.</text>
</comment>
<keyword evidence="7" id="KW-0732">Signal</keyword>
<evidence type="ECO:0000256" key="5">
    <source>
        <dbReference type="ARBA" id="ARBA00023157"/>
    </source>
</evidence>
<reference evidence="9 10" key="1">
    <citation type="submission" date="2019-07" db="EMBL/GenBank/DDBJ databases">
        <title>Annotation for the trematode Paragonimus westermani.</title>
        <authorList>
            <person name="Choi Y.-J."/>
        </authorList>
    </citation>
    <scope>NUCLEOTIDE SEQUENCE [LARGE SCALE GENOMIC DNA]</scope>
    <source>
        <strain evidence="9">180907_Pwestermani</strain>
    </source>
</reference>
<evidence type="ECO:0000259" key="8">
    <source>
        <dbReference type="PROSITE" id="PS50221"/>
    </source>
</evidence>
<dbReference type="InterPro" id="IPR046338">
    <property type="entry name" value="GAIN_dom_sf"/>
</dbReference>
<feature type="transmembrane region" description="Helical" evidence="6">
    <location>
        <begin position="1020"/>
        <end position="1042"/>
    </location>
</feature>
<feature type="domain" description="GAIN-B" evidence="8">
    <location>
        <begin position="736"/>
        <end position="928"/>
    </location>
</feature>
<accession>A0A8T0DX06</accession>
<keyword evidence="4 6" id="KW-0472">Membrane</keyword>
<protein>
    <recommendedName>
        <fullName evidence="8">GAIN-B domain-containing protein</fullName>
    </recommendedName>
</protein>
<dbReference type="SUPFAM" id="SSF49899">
    <property type="entry name" value="Concanavalin A-like lectins/glucanases"/>
    <property type="match status" value="2"/>
</dbReference>
<dbReference type="InterPro" id="IPR057244">
    <property type="entry name" value="GAIN_B"/>
</dbReference>
<proteinExistence type="predicted"/>
<dbReference type="Gene3D" id="2.60.220.50">
    <property type="match status" value="1"/>
</dbReference>
<dbReference type="AlphaFoldDB" id="A0A8T0DX06"/>
<keyword evidence="2 6" id="KW-0812">Transmembrane</keyword>
<evidence type="ECO:0000256" key="1">
    <source>
        <dbReference type="ARBA" id="ARBA00004370"/>
    </source>
</evidence>
<gene>
    <name evidence="9" type="ORF">P879_02609</name>
</gene>
<dbReference type="EMBL" id="JTDF01000636">
    <property type="protein sequence ID" value="KAF8571227.1"/>
    <property type="molecule type" value="Genomic_DNA"/>
</dbReference>
<name>A0A8T0DX06_9TREM</name>
<dbReference type="PROSITE" id="PS50221">
    <property type="entry name" value="GAIN_B"/>
    <property type="match status" value="1"/>
</dbReference>
<dbReference type="Proteomes" id="UP000699462">
    <property type="component" value="Unassembled WGS sequence"/>
</dbReference>
<feature type="transmembrane region" description="Helical" evidence="6">
    <location>
        <begin position="952"/>
        <end position="973"/>
    </location>
</feature>
<evidence type="ECO:0000313" key="10">
    <source>
        <dbReference type="Proteomes" id="UP000699462"/>
    </source>
</evidence>
<feature type="transmembrane region" description="Helical" evidence="6">
    <location>
        <begin position="1097"/>
        <end position="1117"/>
    </location>
</feature>
<feature type="transmembrane region" description="Helical" evidence="6">
    <location>
        <begin position="985"/>
        <end position="1008"/>
    </location>
</feature>
<evidence type="ECO:0000256" key="4">
    <source>
        <dbReference type="ARBA" id="ARBA00023136"/>
    </source>
</evidence>
<dbReference type="InterPro" id="IPR000203">
    <property type="entry name" value="GPS"/>
</dbReference>
<comment type="subcellular location">
    <subcellularLocation>
        <location evidence="1">Membrane</location>
    </subcellularLocation>
</comment>
<evidence type="ECO:0000256" key="7">
    <source>
        <dbReference type="SAM" id="SignalP"/>
    </source>
</evidence>
<evidence type="ECO:0000256" key="2">
    <source>
        <dbReference type="ARBA" id="ARBA00022692"/>
    </source>
</evidence>
<organism evidence="9 10">
    <name type="scientific">Paragonimus westermani</name>
    <dbReference type="NCBI Taxonomy" id="34504"/>
    <lineage>
        <taxon>Eukaryota</taxon>
        <taxon>Metazoa</taxon>
        <taxon>Spiralia</taxon>
        <taxon>Lophotrochozoa</taxon>
        <taxon>Platyhelminthes</taxon>
        <taxon>Trematoda</taxon>
        <taxon>Digenea</taxon>
        <taxon>Plagiorchiida</taxon>
        <taxon>Troglotremata</taxon>
        <taxon>Troglotrematidae</taxon>
        <taxon>Paragonimus</taxon>
    </lineage>
</organism>
<dbReference type="SMART" id="SM00303">
    <property type="entry name" value="GPS"/>
    <property type="match status" value="1"/>
</dbReference>
<dbReference type="Pfam" id="PF01825">
    <property type="entry name" value="GPS"/>
    <property type="match status" value="1"/>
</dbReference>
<feature type="transmembrane region" description="Helical" evidence="6">
    <location>
        <begin position="1054"/>
        <end position="1071"/>
    </location>
</feature>
<feature type="chain" id="PRO_5035911599" description="GAIN-B domain-containing protein" evidence="7">
    <location>
        <begin position="22"/>
        <end position="1224"/>
    </location>
</feature>
<evidence type="ECO:0000313" key="9">
    <source>
        <dbReference type="EMBL" id="KAF8571227.1"/>
    </source>
</evidence>
<dbReference type="GO" id="GO:0016020">
    <property type="term" value="C:membrane"/>
    <property type="evidence" value="ECO:0007669"/>
    <property type="project" value="UniProtKB-SubCell"/>
</dbReference>
<dbReference type="OrthoDB" id="10034530at2759"/>
<evidence type="ECO:0000256" key="3">
    <source>
        <dbReference type="ARBA" id="ARBA00022989"/>
    </source>
</evidence>
<keyword evidence="5" id="KW-1015">Disulfide bond</keyword>
<feature type="signal peptide" evidence="7">
    <location>
        <begin position="1"/>
        <end position="21"/>
    </location>
</feature>
<feature type="transmembrane region" description="Helical" evidence="6">
    <location>
        <begin position="1166"/>
        <end position="1191"/>
    </location>
</feature>
<sequence>MSACQEGLAVGVWLLIPSSLAENTQILDIFQIGNDMKLSICEGQLNVFVYTSGSWLVSRIQWQPPSDTWFNLGLSITIQLGLQVQAYVNGAGPLSTYTVSGPPVNAQQRSITTDNALFIGSASLNCSAAGIALSDLVIWHRSLLEIERHRFIGYAYSQLASLENAAYYWTPDVYILQDSAAHLRGHQFTQPNLNATASVMGTTGYALASLYKPKGIRFRMNSLDHLGKSRVPLFDPKVDRYMFLGRKKTADVTVEAIDWSETCLYDPNTVSCGARGFTLSYWLKLLSISTTRVRFLLNSGESGVAGLSAGSPRGVSIFTDASLLGVTVATLNVEWTLTLDPTSYTKGRWINIGVFWREDSGLKVLLDGVDYGLWNKRGKWTHKPELGPPYVVLGRLNTDKRETWISPADAQMESNGDSHWEMANFVLGEVAYFDGIQSEEKYREHMGLTGILSLRNYAGYLWQGKELVDAPISQLMTAAANGYAKPGPILRNNPFATIQYLAESVAVELRNGSSLRLGILPANGCPADLNECSEENLCYMTAQLDRITNSDSYEQLILLAISLLNNTLMHTTTEADQDQMRSVFSSTVEVFTRWLGVLEQRFSTSDYTECPQIIQDAKHYLQLTVRLTDLLTDPRLATMWTTLGRWDHGKLANGLINSADKLLSLIALAKIQSNFCADLVKVFTNHSFMMLAVKETMMNLESSEWTIQSTLTQHDGTDTTSYITLSGEDLQTTRWKMTMFGLSQRSPQNTVIAGDLPTDRFAPTALNGHLPEHSGNNMSSIVRLAYSTKWNVSSLHINSPIYGIRLYNCSKTCAGFVNHSGIFIRFTVPLTIPNPLHDIVSYEHTGLMKWRAEQAQIDLTRAHSTGGWPLQHPIRCVFWNKTVRMKSQTIGAWDATGCLAIWANTTHVQCECRHFGLFAVAMEPSVNSVWNRTVWDTWGVHSLQMHEDVQKFILFGANALSLACTVTVLGLLLARINQYGCADGYILRCGLMFSLMPFHTALLLQPILQNSYTGCRAVGMVISASTLITAGLLSCHAIWLLYSFLNGVRFFKRQLSLCFLAFLIPVLQTGLRSPHHKQDHYGEGLLCLPPHNSYEFLMMYATLVVNYLITVSTRLLYECNLETPAYQRPELIEQLCDQFDALLCIVIFLIASWVALALTICYPIKYLGYIAYAAVSMQGAVISLAIAITGLDKNSVIIRRTTKTHQSHPNYVLSLPAVNRAKLD</sequence>
<keyword evidence="3 6" id="KW-1133">Transmembrane helix</keyword>
<feature type="transmembrane region" description="Helical" evidence="6">
    <location>
        <begin position="1138"/>
        <end position="1160"/>
    </location>
</feature>
<dbReference type="InterPro" id="IPR013320">
    <property type="entry name" value="ConA-like_dom_sf"/>
</dbReference>